<accession>A0A927J2G0</accession>
<dbReference type="RefSeq" id="WP_191830286.1">
    <property type="nucleotide sequence ID" value="NZ_JACYHB010000019.1"/>
</dbReference>
<evidence type="ECO:0000256" key="2">
    <source>
        <dbReference type="SAM" id="Phobius"/>
    </source>
</evidence>
<dbReference type="EMBL" id="JACYHB010000019">
    <property type="protein sequence ID" value="MBD8080709.1"/>
    <property type="molecule type" value="Genomic_DNA"/>
</dbReference>
<reference evidence="3" key="2">
    <citation type="submission" date="2020-09" db="EMBL/GenBank/DDBJ databases">
        <authorList>
            <person name="Yu Y."/>
        </authorList>
    </citation>
    <scope>NUCLEOTIDE SEQUENCE</scope>
    <source>
        <strain evidence="3">KCTC 49039</strain>
    </source>
</reference>
<proteinExistence type="predicted"/>
<evidence type="ECO:0000313" key="4">
    <source>
        <dbReference type="Proteomes" id="UP000610846"/>
    </source>
</evidence>
<dbReference type="AlphaFoldDB" id="A0A927J2G0"/>
<comment type="caution">
    <text evidence="3">The sequence shown here is derived from an EMBL/GenBank/DDBJ whole genome shotgun (WGS) entry which is preliminary data.</text>
</comment>
<dbReference type="CDD" id="cd11614">
    <property type="entry name" value="SAF_CpaB_FlgA_like"/>
    <property type="match status" value="1"/>
</dbReference>
<evidence type="ECO:0000256" key="1">
    <source>
        <dbReference type="SAM" id="MobiDB-lite"/>
    </source>
</evidence>
<sequence>MTQTIHPAPPDRPELAERDGARPGAASPTASRLRRPTWRDPRLLIGVVVIACSVALGSWAVGSASRTVPVYAAAGVLLPGDPVAAQDLRIVDVQLGPVDDGYVHADAPLPDDAVMLRALEPGELVRPSAYGSAEDLEVRSVAVPVTTGLSDRIAPGTQVDLWYVPAEDAAEGDDDAPRDPVELVSDVTVAQVDEGGGSLVAGGPVTVHTLVPVADLPTVLSAVTGEGDLAVVPRGGA</sequence>
<evidence type="ECO:0000313" key="3">
    <source>
        <dbReference type="EMBL" id="MBD8080709.1"/>
    </source>
</evidence>
<keyword evidence="2" id="KW-0812">Transmembrane</keyword>
<dbReference type="Proteomes" id="UP000610846">
    <property type="component" value="Unassembled WGS sequence"/>
</dbReference>
<organism evidence="3 4">
    <name type="scientific">Cellulosimicrobium arenosum</name>
    <dbReference type="NCBI Taxonomy" id="2708133"/>
    <lineage>
        <taxon>Bacteria</taxon>
        <taxon>Bacillati</taxon>
        <taxon>Actinomycetota</taxon>
        <taxon>Actinomycetes</taxon>
        <taxon>Micrococcales</taxon>
        <taxon>Promicromonosporaceae</taxon>
        <taxon>Cellulosimicrobium</taxon>
    </lineage>
</organism>
<keyword evidence="2" id="KW-1133">Transmembrane helix</keyword>
<feature type="compositionally biased region" description="Basic and acidic residues" evidence="1">
    <location>
        <begin position="9"/>
        <end position="21"/>
    </location>
</feature>
<name>A0A927J2G0_9MICO</name>
<gene>
    <name evidence="3" type="ORF">IF651_16835</name>
</gene>
<keyword evidence="4" id="KW-1185">Reference proteome</keyword>
<keyword evidence="2" id="KW-0472">Membrane</keyword>
<reference evidence="3" key="1">
    <citation type="journal article" date="2018" name="Curr. Microbiol.">
        <title>Cellulosimicrobium arenosum sp. nov., Isolated from Marine Sediment Sand.</title>
        <authorList>
            <person name="Oh M."/>
            <person name="Kim J.H."/>
            <person name="Yoon J.H."/>
            <person name="Schumann P."/>
            <person name="Kim W."/>
        </authorList>
    </citation>
    <scope>NUCLEOTIDE SEQUENCE</scope>
    <source>
        <strain evidence="3">KCTC 49039</strain>
    </source>
</reference>
<protein>
    <recommendedName>
        <fullName evidence="5">SAF domain-containing protein</fullName>
    </recommendedName>
</protein>
<evidence type="ECO:0008006" key="5">
    <source>
        <dbReference type="Google" id="ProtNLM"/>
    </source>
</evidence>
<feature type="region of interest" description="Disordered" evidence="1">
    <location>
        <begin position="1"/>
        <end position="33"/>
    </location>
</feature>
<feature type="transmembrane region" description="Helical" evidence="2">
    <location>
        <begin position="43"/>
        <end position="61"/>
    </location>
</feature>